<evidence type="ECO:0000313" key="2">
    <source>
        <dbReference type="Proteomes" id="UP000245674"/>
    </source>
</evidence>
<proteinExistence type="predicted"/>
<dbReference type="Proteomes" id="UP000245674">
    <property type="component" value="Unassembled WGS sequence"/>
</dbReference>
<name>A0ABX5LIW6_9MICO</name>
<protein>
    <submittedName>
        <fullName evidence="1">Uncharacterized protein</fullName>
    </submittedName>
</protein>
<accession>A0ABX5LIW6</accession>
<dbReference type="EMBL" id="QGDV01000002">
    <property type="protein sequence ID" value="PWJ65892.1"/>
    <property type="molecule type" value="Genomic_DNA"/>
</dbReference>
<organism evidence="1 2">
    <name type="scientific">Rathayibacter iranicus NCPPB 2253 = VKM Ac-1602</name>
    <dbReference type="NCBI Taxonomy" id="1328868"/>
    <lineage>
        <taxon>Bacteria</taxon>
        <taxon>Bacillati</taxon>
        <taxon>Actinomycetota</taxon>
        <taxon>Actinomycetes</taxon>
        <taxon>Micrococcales</taxon>
        <taxon>Microbacteriaceae</taxon>
        <taxon>Rathayibacter</taxon>
    </lineage>
</organism>
<keyword evidence="2" id="KW-1185">Reference proteome</keyword>
<evidence type="ECO:0000313" key="1">
    <source>
        <dbReference type="EMBL" id="PWJ65892.1"/>
    </source>
</evidence>
<reference evidence="1 2" key="1">
    <citation type="submission" date="2018-03" db="EMBL/GenBank/DDBJ databases">
        <title>Genomic Encyclopedia of Type Strains, Phase III (KMG-III): the genomes of soil and plant-associated and newly described type strains.</title>
        <authorList>
            <person name="Whitman W."/>
        </authorList>
    </citation>
    <scope>NUCLEOTIDE SEQUENCE [LARGE SCALE GENOMIC DNA]</scope>
    <source>
        <strain evidence="1 2">VKM Ac-1602</strain>
    </source>
</reference>
<comment type="caution">
    <text evidence="1">The sequence shown here is derived from an EMBL/GenBank/DDBJ whole genome shotgun (WGS) entry which is preliminary data.</text>
</comment>
<sequence>MASPQPTITRALTTVVIAISSLNHKVITSSPTTVPDCAGFHE</sequence>
<gene>
    <name evidence="1" type="ORF">B0H03_10232</name>
</gene>